<proteinExistence type="predicted"/>
<name>A0A2H3CAM8_ARMGA</name>
<dbReference type="InParanoid" id="A0A2H3CAM8"/>
<evidence type="ECO:0000313" key="3">
    <source>
        <dbReference type="Proteomes" id="UP000217790"/>
    </source>
</evidence>
<sequence>MTARYQIIQALVHLQASHLTAPRKSNPGLAIGYKLQAMMTLAMVLFASDIPEAILFVHFIFRAKHVFPLHRYLFIVNADICRFYICSYLPTSQHDVEAVIPALAQLISAQTEPCVGRG</sequence>
<keyword evidence="1" id="KW-1133">Transmembrane helix</keyword>
<dbReference type="Proteomes" id="UP000217790">
    <property type="component" value="Unassembled WGS sequence"/>
</dbReference>
<feature type="transmembrane region" description="Helical" evidence="1">
    <location>
        <begin position="37"/>
        <end position="61"/>
    </location>
</feature>
<organism evidence="2 3">
    <name type="scientific">Armillaria gallica</name>
    <name type="common">Bulbous honey fungus</name>
    <name type="synonym">Armillaria bulbosa</name>
    <dbReference type="NCBI Taxonomy" id="47427"/>
    <lineage>
        <taxon>Eukaryota</taxon>
        <taxon>Fungi</taxon>
        <taxon>Dikarya</taxon>
        <taxon>Basidiomycota</taxon>
        <taxon>Agaricomycotina</taxon>
        <taxon>Agaricomycetes</taxon>
        <taxon>Agaricomycetidae</taxon>
        <taxon>Agaricales</taxon>
        <taxon>Marasmiineae</taxon>
        <taxon>Physalacriaceae</taxon>
        <taxon>Armillaria</taxon>
    </lineage>
</organism>
<keyword evidence="3" id="KW-1185">Reference proteome</keyword>
<keyword evidence="1" id="KW-0472">Membrane</keyword>
<keyword evidence="1" id="KW-0812">Transmembrane</keyword>
<evidence type="ECO:0000256" key="1">
    <source>
        <dbReference type="SAM" id="Phobius"/>
    </source>
</evidence>
<dbReference type="AlphaFoldDB" id="A0A2H3CAM8"/>
<dbReference type="EMBL" id="KZ293752">
    <property type="protein sequence ID" value="PBK80111.1"/>
    <property type="molecule type" value="Genomic_DNA"/>
</dbReference>
<gene>
    <name evidence="2" type="ORF">ARMGADRAFT_86261</name>
</gene>
<evidence type="ECO:0000313" key="2">
    <source>
        <dbReference type="EMBL" id="PBK80111.1"/>
    </source>
</evidence>
<protein>
    <submittedName>
        <fullName evidence="2">Uncharacterized protein</fullName>
    </submittedName>
</protein>
<accession>A0A2H3CAM8</accession>
<reference evidence="3" key="1">
    <citation type="journal article" date="2017" name="Nat. Ecol. Evol.">
        <title>Genome expansion and lineage-specific genetic innovations in the forest pathogenic fungi Armillaria.</title>
        <authorList>
            <person name="Sipos G."/>
            <person name="Prasanna A.N."/>
            <person name="Walter M.C."/>
            <person name="O'Connor E."/>
            <person name="Balint B."/>
            <person name="Krizsan K."/>
            <person name="Kiss B."/>
            <person name="Hess J."/>
            <person name="Varga T."/>
            <person name="Slot J."/>
            <person name="Riley R."/>
            <person name="Boka B."/>
            <person name="Rigling D."/>
            <person name="Barry K."/>
            <person name="Lee J."/>
            <person name="Mihaltcheva S."/>
            <person name="LaButti K."/>
            <person name="Lipzen A."/>
            <person name="Waldron R."/>
            <person name="Moloney N.M."/>
            <person name="Sperisen C."/>
            <person name="Kredics L."/>
            <person name="Vagvoelgyi C."/>
            <person name="Patrignani A."/>
            <person name="Fitzpatrick D."/>
            <person name="Nagy I."/>
            <person name="Doyle S."/>
            <person name="Anderson J.B."/>
            <person name="Grigoriev I.V."/>
            <person name="Gueldener U."/>
            <person name="Muensterkoetter M."/>
            <person name="Nagy L.G."/>
        </authorList>
    </citation>
    <scope>NUCLEOTIDE SEQUENCE [LARGE SCALE GENOMIC DNA]</scope>
    <source>
        <strain evidence="3">Ar21-2</strain>
    </source>
</reference>